<dbReference type="EMBL" id="FNNE01000007">
    <property type="protein sequence ID" value="SDX21095.1"/>
    <property type="molecule type" value="Genomic_DNA"/>
</dbReference>
<proteinExistence type="predicted"/>
<dbReference type="OrthoDB" id="5599091at2"/>
<keyword evidence="2" id="KW-1185">Reference proteome</keyword>
<organism evidence="1 2">
    <name type="scientific">Marinobacter mobilis</name>
    <dbReference type="NCBI Taxonomy" id="488533"/>
    <lineage>
        <taxon>Bacteria</taxon>
        <taxon>Pseudomonadati</taxon>
        <taxon>Pseudomonadota</taxon>
        <taxon>Gammaproteobacteria</taxon>
        <taxon>Pseudomonadales</taxon>
        <taxon>Marinobacteraceae</taxon>
        <taxon>Marinobacter</taxon>
    </lineage>
</organism>
<sequence>MLNADSAALDHYPGLLAQTGKSAVDLWATLPPRQPEPVGTTLSLASILANPGDFSRQLEVAAAHRQTEPRVLASVIHQNLALEVLGPLTMQLFLKGTTRLPDPQELRFDAFGDHGRWRDQGTGAEVSVATYIEQVADRVNAWYPVFRQQLGVSAGAYWSSTGLGLCAPYTALHDSAPPERLCDLASAWLTRFNCDAKRFIDWIPFRIGSNDCAIPQRRGCCQKYRLAEGRYCGTCGIYRKQRIIATTAI</sequence>
<gene>
    <name evidence="1" type="ORF">SAMN04487960_10775</name>
</gene>
<dbReference type="AlphaFoldDB" id="A0A1H2ZUR2"/>
<dbReference type="STRING" id="488533.SAMN04487960_10775"/>
<accession>A0A1H2ZUR2</accession>
<dbReference type="RefSeq" id="WP_091814341.1">
    <property type="nucleotide sequence ID" value="NZ_FNNE01000007.1"/>
</dbReference>
<evidence type="ECO:0000313" key="2">
    <source>
        <dbReference type="Proteomes" id="UP000199675"/>
    </source>
</evidence>
<name>A0A1H2ZUR2_9GAMM</name>
<protein>
    <submittedName>
        <fullName evidence="1">FhuF 2Fe-2S C-terminal domain-containing protein</fullName>
    </submittedName>
</protein>
<evidence type="ECO:0000313" key="1">
    <source>
        <dbReference type="EMBL" id="SDX21095.1"/>
    </source>
</evidence>
<dbReference type="Proteomes" id="UP000199675">
    <property type="component" value="Unassembled WGS sequence"/>
</dbReference>
<reference evidence="1 2" key="1">
    <citation type="submission" date="2016-10" db="EMBL/GenBank/DDBJ databases">
        <authorList>
            <person name="de Groot N.N."/>
        </authorList>
    </citation>
    <scope>NUCLEOTIDE SEQUENCE [LARGE SCALE GENOMIC DNA]</scope>
    <source>
        <strain evidence="1 2">CGMCC 1.7059</strain>
    </source>
</reference>